<evidence type="ECO:0000313" key="2">
    <source>
        <dbReference type="Proteomes" id="UP000810207"/>
    </source>
</evidence>
<name>A0ABS4RWD7_PAEXY</name>
<accession>A0ABS4RWD7</accession>
<comment type="caution">
    <text evidence="1">The sequence shown here is derived from an EMBL/GenBank/DDBJ whole genome shotgun (WGS) entry which is preliminary data.</text>
</comment>
<sequence length="57" mass="6420">MIILGFIEQMALSNDVDVRNVTNDSKYLGEQTNVLSKEIEASYGRSCNLKIRETIAQ</sequence>
<organism evidence="1 2">
    <name type="scientific">Paenibacillus xylanexedens</name>
    <dbReference type="NCBI Taxonomy" id="528191"/>
    <lineage>
        <taxon>Bacteria</taxon>
        <taxon>Bacillati</taxon>
        <taxon>Bacillota</taxon>
        <taxon>Bacilli</taxon>
        <taxon>Bacillales</taxon>
        <taxon>Paenibacillaceae</taxon>
        <taxon>Paenibacillus</taxon>
    </lineage>
</organism>
<dbReference type="Proteomes" id="UP000810207">
    <property type="component" value="Unassembled WGS sequence"/>
</dbReference>
<keyword evidence="2" id="KW-1185">Reference proteome</keyword>
<evidence type="ECO:0000313" key="1">
    <source>
        <dbReference type="EMBL" id="MBP2247212.1"/>
    </source>
</evidence>
<dbReference type="EMBL" id="JAGIKV010000014">
    <property type="protein sequence ID" value="MBP2247212.1"/>
    <property type="molecule type" value="Genomic_DNA"/>
</dbReference>
<reference evidence="1 2" key="1">
    <citation type="submission" date="2021-03" db="EMBL/GenBank/DDBJ databases">
        <title>Genomic Encyclopedia of Type Strains, Phase IV (KMG-IV): sequencing the most valuable type-strain genomes for metagenomic binning, comparative biology and taxonomic classification.</title>
        <authorList>
            <person name="Goeker M."/>
        </authorList>
    </citation>
    <scope>NUCLEOTIDE SEQUENCE [LARGE SCALE GENOMIC DNA]</scope>
    <source>
        <strain evidence="1 2">DSM 21292</strain>
    </source>
</reference>
<protein>
    <submittedName>
        <fullName evidence="1">Uncharacterized protein</fullName>
    </submittedName>
</protein>
<proteinExistence type="predicted"/>
<gene>
    <name evidence="1" type="ORF">J2Z28_003863</name>
</gene>